<gene>
    <name evidence="2" type="ORF">GLW05_15035</name>
</gene>
<evidence type="ECO:0000313" key="3">
    <source>
        <dbReference type="Proteomes" id="UP000468638"/>
    </source>
</evidence>
<evidence type="ECO:0000256" key="1">
    <source>
        <dbReference type="SAM" id="Phobius"/>
    </source>
</evidence>
<organism evidence="2 3">
    <name type="scientific">Pontibacillus yanchengensis</name>
    <dbReference type="NCBI Taxonomy" id="462910"/>
    <lineage>
        <taxon>Bacteria</taxon>
        <taxon>Bacillati</taxon>
        <taxon>Bacillota</taxon>
        <taxon>Bacilli</taxon>
        <taxon>Bacillales</taxon>
        <taxon>Bacillaceae</taxon>
        <taxon>Pontibacillus</taxon>
    </lineage>
</organism>
<protein>
    <submittedName>
        <fullName evidence="2">Methyltransferase</fullName>
    </submittedName>
</protein>
<sequence>MVYTVVQGIVLIVVILSLLSIAYFSIKNGITPTPTNTRVKKEVLSLTKSYQPMKVADFGAGFGTMAFGFAKTFPNARVDAYETSWIPFFLMKARLRMSDHANLYIWKKDFFHVDSSQYDVVFCYLYVDAMTKLRNKASPTRLITHTFALPGHHPEKQVSIGVTPIYVYKMEG</sequence>
<dbReference type="AlphaFoldDB" id="A0A6I4ZXT6"/>
<dbReference type="GO" id="GO:0008168">
    <property type="term" value="F:methyltransferase activity"/>
    <property type="evidence" value="ECO:0007669"/>
    <property type="project" value="UniProtKB-KW"/>
</dbReference>
<dbReference type="Proteomes" id="UP000468638">
    <property type="component" value="Unassembled WGS sequence"/>
</dbReference>
<dbReference type="EMBL" id="WMEQ01000012">
    <property type="protein sequence ID" value="MYL34908.1"/>
    <property type="molecule type" value="Genomic_DNA"/>
</dbReference>
<accession>A0A6I4ZXT6</accession>
<name>A0A6I4ZXT6_9BACI</name>
<dbReference type="Gene3D" id="3.40.50.150">
    <property type="entry name" value="Vaccinia Virus protein VP39"/>
    <property type="match status" value="1"/>
</dbReference>
<dbReference type="OrthoDB" id="5510758at2"/>
<dbReference type="GO" id="GO:0032259">
    <property type="term" value="P:methylation"/>
    <property type="evidence" value="ECO:0007669"/>
    <property type="project" value="UniProtKB-KW"/>
</dbReference>
<evidence type="ECO:0000313" key="2">
    <source>
        <dbReference type="EMBL" id="MYL34908.1"/>
    </source>
</evidence>
<dbReference type="SUPFAM" id="SSF53335">
    <property type="entry name" value="S-adenosyl-L-methionine-dependent methyltransferases"/>
    <property type="match status" value="1"/>
</dbReference>
<keyword evidence="1" id="KW-0472">Membrane</keyword>
<keyword evidence="2" id="KW-0489">Methyltransferase</keyword>
<feature type="transmembrane region" description="Helical" evidence="1">
    <location>
        <begin position="6"/>
        <end position="26"/>
    </location>
</feature>
<reference evidence="2 3" key="1">
    <citation type="submission" date="2019-11" db="EMBL/GenBank/DDBJ databases">
        <title>Genome sequences of 17 halophilic strains isolated from different environments.</title>
        <authorList>
            <person name="Furrow R.E."/>
        </authorList>
    </citation>
    <scope>NUCLEOTIDE SEQUENCE [LARGE SCALE GENOMIC DNA]</scope>
    <source>
        <strain evidence="2 3">22514_16_FS</strain>
    </source>
</reference>
<keyword evidence="2" id="KW-0808">Transferase</keyword>
<dbReference type="RefSeq" id="WP_160849514.1">
    <property type="nucleotide sequence ID" value="NZ_WMEQ01000012.1"/>
</dbReference>
<comment type="caution">
    <text evidence="2">The sequence shown here is derived from an EMBL/GenBank/DDBJ whole genome shotgun (WGS) entry which is preliminary data.</text>
</comment>
<keyword evidence="1" id="KW-1133">Transmembrane helix</keyword>
<keyword evidence="1" id="KW-0812">Transmembrane</keyword>
<proteinExistence type="predicted"/>
<dbReference type="InterPro" id="IPR029063">
    <property type="entry name" value="SAM-dependent_MTases_sf"/>
</dbReference>